<dbReference type="SUPFAM" id="SSF56300">
    <property type="entry name" value="Metallo-dependent phosphatases"/>
    <property type="match status" value="1"/>
</dbReference>
<proteinExistence type="predicted"/>
<dbReference type="GO" id="GO:0016787">
    <property type="term" value="F:hydrolase activity"/>
    <property type="evidence" value="ECO:0007669"/>
    <property type="project" value="InterPro"/>
</dbReference>
<feature type="signal peptide" evidence="1">
    <location>
        <begin position="1"/>
        <end position="19"/>
    </location>
</feature>
<dbReference type="RefSeq" id="WP_053179550.1">
    <property type="nucleotide sequence ID" value="NZ_LGIA01000024.1"/>
</dbReference>
<dbReference type="OrthoDB" id="5695107at2"/>
<accession>A0A0L8VDS8</accession>
<comment type="caution">
    <text evidence="3">The sequence shown here is derived from an EMBL/GenBank/DDBJ whole genome shotgun (WGS) entry which is preliminary data.</text>
</comment>
<evidence type="ECO:0000313" key="4">
    <source>
        <dbReference type="Proteomes" id="UP000036958"/>
    </source>
</evidence>
<keyword evidence="4" id="KW-1185">Reference proteome</keyword>
<sequence>MAKKVVAILSFLVVLILSACQEKQVHDQVGIQVAFLADVHLQDIYGELGDHAYPGVFNPETGRHTLARTMEAQLHSTRLFNENYFALLAALDDVVKRGVKYVVLPGDFSDDGQPLNIRGGRRILDGYTKNHGLVFIATTGNHDPVRPFTVDAGKSDFLGEGGKEQAIMSTEDLYKPQNPDELPVVVSRDIRCLGYEEIIGMLGHFGFFPKKEDLYWETPFSTYSFDDYQFEKALKQANFDNRMYAIPPYHSLVPDVSYLVEPTDGLWFLALDANVYIPKDAAEADPGNPVNYSGASIGYNQVMSHKKHLIEWVEKVTTEAEKREKTLIVFSHYPMVDFNDDASEYIKDLMGEGKMQLSRVPDEDVAQVFADAGVQIHFGGHMHINDTDIRITEKGNTLVNVQIPSLAAYIPAYKLLTIQSPQLMEVETIVLDSVPRFDELFPLYEMEHAWLTKTGSSGVWNRDVLLAKSYRELTLWHLKELVRLRFLPADWPENLQEFLLNATGKDLLMHAKPAEQTDLDSAAFVNWTGFDLIYDFYRLRSADQLAIQDIGTERIEQYRCLLNVWKTASAEDTLSQQIKSLSEIFDRFLTGMPADHFLIDLKENTVTDLSR</sequence>
<dbReference type="PROSITE" id="PS51257">
    <property type="entry name" value="PROKAR_LIPOPROTEIN"/>
    <property type="match status" value="1"/>
</dbReference>
<reference evidence="4" key="1">
    <citation type="submission" date="2015-07" db="EMBL/GenBank/DDBJ databases">
        <title>Genome sequencing of Sunxiuqinia dokdonensis strain SK.</title>
        <authorList>
            <person name="Ahn S."/>
            <person name="Kim B.-C."/>
        </authorList>
    </citation>
    <scope>NUCLEOTIDE SEQUENCE [LARGE SCALE GENOMIC DNA]</scope>
    <source>
        <strain evidence="4">SK</strain>
    </source>
</reference>
<dbReference type="Gene3D" id="3.60.21.10">
    <property type="match status" value="2"/>
</dbReference>
<feature type="chain" id="PRO_5005591617" description="Calcineurin-like phosphoesterase domain-containing protein" evidence="1">
    <location>
        <begin position="20"/>
        <end position="611"/>
    </location>
</feature>
<dbReference type="STRING" id="1409788.NC99_05830"/>
<dbReference type="EMBL" id="LGIA01000024">
    <property type="protein sequence ID" value="KOH46606.1"/>
    <property type="molecule type" value="Genomic_DNA"/>
</dbReference>
<dbReference type="InterPro" id="IPR029052">
    <property type="entry name" value="Metallo-depent_PP-like"/>
</dbReference>
<keyword evidence="1" id="KW-0732">Signal</keyword>
<protein>
    <recommendedName>
        <fullName evidence="2">Calcineurin-like phosphoesterase domain-containing protein</fullName>
    </recommendedName>
</protein>
<evidence type="ECO:0000313" key="3">
    <source>
        <dbReference type="EMBL" id="KOH46606.1"/>
    </source>
</evidence>
<dbReference type="InterPro" id="IPR004843">
    <property type="entry name" value="Calcineurin-like_PHP"/>
</dbReference>
<evidence type="ECO:0000259" key="2">
    <source>
        <dbReference type="Pfam" id="PF00149"/>
    </source>
</evidence>
<dbReference type="Pfam" id="PF00149">
    <property type="entry name" value="Metallophos"/>
    <property type="match status" value="1"/>
</dbReference>
<dbReference type="PATRIC" id="fig|1409788.3.peg.597"/>
<organism evidence="3 4">
    <name type="scientific">Sunxiuqinia dokdonensis</name>
    <dbReference type="NCBI Taxonomy" id="1409788"/>
    <lineage>
        <taxon>Bacteria</taxon>
        <taxon>Pseudomonadati</taxon>
        <taxon>Bacteroidota</taxon>
        <taxon>Bacteroidia</taxon>
        <taxon>Marinilabiliales</taxon>
        <taxon>Prolixibacteraceae</taxon>
        <taxon>Sunxiuqinia</taxon>
    </lineage>
</organism>
<name>A0A0L8VDS8_9BACT</name>
<evidence type="ECO:0000256" key="1">
    <source>
        <dbReference type="SAM" id="SignalP"/>
    </source>
</evidence>
<dbReference type="Proteomes" id="UP000036958">
    <property type="component" value="Unassembled WGS sequence"/>
</dbReference>
<feature type="domain" description="Calcineurin-like phosphoesterase" evidence="2">
    <location>
        <begin position="32"/>
        <end position="157"/>
    </location>
</feature>
<gene>
    <name evidence="3" type="ORF">NC99_05830</name>
</gene>
<dbReference type="AlphaFoldDB" id="A0A0L8VDS8"/>